<evidence type="ECO:0000256" key="1">
    <source>
        <dbReference type="ARBA" id="ARBA00022801"/>
    </source>
</evidence>
<dbReference type="EMBL" id="DWWM01000018">
    <property type="protein sequence ID" value="HJC36079.1"/>
    <property type="molecule type" value="Genomic_DNA"/>
</dbReference>
<dbReference type="InterPro" id="IPR029018">
    <property type="entry name" value="Hex-like_dom2"/>
</dbReference>
<dbReference type="Proteomes" id="UP000823896">
    <property type="component" value="Unassembled WGS sequence"/>
</dbReference>
<dbReference type="Pfam" id="PF07554">
    <property type="entry name" value="FIVAR"/>
    <property type="match status" value="1"/>
</dbReference>
<dbReference type="PANTHER" id="PTHR12872:SF1">
    <property type="entry name" value="ALPHA-N-ACETYLGLUCOSAMINIDASE"/>
    <property type="match status" value="1"/>
</dbReference>
<dbReference type="GO" id="GO:0005975">
    <property type="term" value="P:carbohydrate metabolic process"/>
    <property type="evidence" value="ECO:0007669"/>
    <property type="project" value="UniProtKB-ARBA"/>
</dbReference>
<dbReference type="InterPro" id="IPR008979">
    <property type="entry name" value="Galactose-bd-like_sf"/>
</dbReference>
<dbReference type="InterPro" id="IPR000421">
    <property type="entry name" value="FA58C"/>
</dbReference>
<dbReference type="Pfam" id="PF00754">
    <property type="entry name" value="F5_F8_type_C"/>
    <property type="match status" value="2"/>
</dbReference>
<feature type="non-terminal residue" evidence="5">
    <location>
        <position position="1863"/>
    </location>
</feature>
<dbReference type="InterPro" id="IPR007781">
    <property type="entry name" value="NAGLU"/>
</dbReference>
<dbReference type="Pfam" id="PF05089">
    <property type="entry name" value="NAGLU"/>
    <property type="match status" value="1"/>
</dbReference>
<dbReference type="PANTHER" id="PTHR12872">
    <property type="entry name" value="ALPHA-N-ACETYLGLUCOSAMINIDASE"/>
    <property type="match status" value="1"/>
</dbReference>
<comment type="caution">
    <text evidence="5">The sequence shown here is derived from an EMBL/GenBank/DDBJ whole genome shotgun (WGS) entry which is preliminary data.</text>
</comment>
<dbReference type="PROSITE" id="PS50022">
    <property type="entry name" value="FA58C_3"/>
    <property type="match status" value="2"/>
</dbReference>
<feature type="domain" description="F5/8 type C" evidence="4">
    <location>
        <begin position="922"/>
        <end position="1017"/>
    </location>
</feature>
<gene>
    <name evidence="5" type="ORF">H9702_02985</name>
</gene>
<dbReference type="InterPro" id="IPR024733">
    <property type="entry name" value="NAGLU_tim-barrel"/>
</dbReference>
<dbReference type="Gene3D" id="2.60.120.260">
    <property type="entry name" value="Galactose-binding domain-like"/>
    <property type="match status" value="5"/>
</dbReference>
<organism evidence="5 6">
    <name type="scientific">Candidatus Merdibacter merdavium</name>
    <dbReference type="NCBI Taxonomy" id="2838692"/>
    <lineage>
        <taxon>Bacteria</taxon>
        <taxon>Bacillati</taxon>
        <taxon>Bacillota</taxon>
        <taxon>Erysipelotrichia</taxon>
        <taxon>Erysipelotrichales</taxon>
        <taxon>Erysipelotrichaceae</taxon>
        <taxon>Merdibacter</taxon>
    </lineage>
</organism>
<dbReference type="Gene3D" id="3.30.379.10">
    <property type="entry name" value="Chitobiase/beta-hexosaminidase domain 2-like"/>
    <property type="match status" value="1"/>
</dbReference>
<dbReference type="InterPro" id="IPR024732">
    <property type="entry name" value="NAGLU_C"/>
</dbReference>
<dbReference type="Gene3D" id="1.20.120.670">
    <property type="entry name" value="N-acetyl-b-d-glucoasminidase"/>
    <property type="match status" value="1"/>
</dbReference>
<feature type="coiled-coil region" evidence="2">
    <location>
        <begin position="1664"/>
        <end position="1706"/>
    </location>
</feature>
<proteinExistence type="predicted"/>
<evidence type="ECO:0000313" key="5">
    <source>
        <dbReference type="EMBL" id="HJC36079.1"/>
    </source>
</evidence>
<evidence type="ECO:0000256" key="3">
    <source>
        <dbReference type="SAM" id="SignalP"/>
    </source>
</evidence>
<dbReference type="Gene3D" id="1.20.1270.90">
    <property type="entry name" value="AF1782-like"/>
    <property type="match status" value="3"/>
</dbReference>
<protein>
    <submittedName>
        <fullName evidence="5">Alpha-N-acetylglucosaminidase C-terminal domain-containing protein</fullName>
    </submittedName>
</protein>
<evidence type="ECO:0000313" key="6">
    <source>
        <dbReference type="Proteomes" id="UP000823896"/>
    </source>
</evidence>
<dbReference type="InterPro" id="IPR024240">
    <property type="entry name" value="NAGLU_N"/>
</dbReference>
<accession>A0A9D2NQH0</accession>
<dbReference type="Pfam" id="PF12971">
    <property type="entry name" value="NAGLU_N"/>
    <property type="match status" value="1"/>
</dbReference>
<feature type="signal peptide" evidence="3">
    <location>
        <begin position="1"/>
        <end position="29"/>
    </location>
</feature>
<dbReference type="Pfam" id="PF12972">
    <property type="entry name" value="NAGLU_C"/>
    <property type="match status" value="1"/>
</dbReference>
<feature type="coiled-coil region" evidence="2">
    <location>
        <begin position="1586"/>
        <end position="1613"/>
    </location>
</feature>
<reference evidence="5" key="1">
    <citation type="journal article" date="2021" name="PeerJ">
        <title>Extensive microbial diversity within the chicken gut microbiome revealed by metagenomics and culture.</title>
        <authorList>
            <person name="Gilroy R."/>
            <person name="Ravi A."/>
            <person name="Getino M."/>
            <person name="Pursley I."/>
            <person name="Horton D.L."/>
            <person name="Alikhan N.F."/>
            <person name="Baker D."/>
            <person name="Gharbi K."/>
            <person name="Hall N."/>
            <person name="Watson M."/>
            <person name="Adriaenssens E.M."/>
            <person name="Foster-Nyarko E."/>
            <person name="Jarju S."/>
            <person name="Secka A."/>
            <person name="Antonio M."/>
            <person name="Oren A."/>
            <person name="Chaudhuri R.R."/>
            <person name="La Ragione R."/>
            <person name="Hildebrand F."/>
            <person name="Pallen M.J."/>
        </authorList>
    </citation>
    <scope>NUCLEOTIDE SEQUENCE</scope>
    <source>
        <strain evidence="5">CHK187-11901</strain>
    </source>
</reference>
<dbReference type="SUPFAM" id="SSF49785">
    <property type="entry name" value="Galactose-binding domain-like"/>
    <property type="match status" value="5"/>
</dbReference>
<name>A0A9D2NQH0_9FIRM</name>
<dbReference type="Pfam" id="PF22633">
    <property type="entry name" value="F5_F8_type_C_2"/>
    <property type="match status" value="1"/>
</dbReference>
<dbReference type="GO" id="GO:0016787">
    <property type="term" value="F:hydrolase activity"/>
    <property type="evidence" value="ECO:0007669"/>
    <property type="project" value="UniProtKB-KW"/>
</dbReference>
<feature type="domain" description="F5/8 type C" evidence="4">
    <location>
        <begin position="17"/>
        <end position="165"/>
    </location>
</feature>
<feature type="chain" id="PRO_5038933045" evidence="3">
    <location>
        <begin position="30"/>
        <end position="1863"/>
    </location>
</feature>
<dbReference type="Gene3D" id="3.20.20.80">
    <property type="entry name" value="Glycosidases"/>
    <property type="match status" value="1"/>
</dbReference>
<reference evidence="5" key="2">
    <citation type="submission" date="2021-04" db="EMBL/GenBank/DDBJ databases">
        <authorList>
            <person name="Gilroy R."/>
        </authorList>
    </citation>
    <scope>NUCLEOTIDE SEQUENCE</scope>
    <source>
        <strain evidence="5">CHK187-11901</strain>
    </source>
</reference>
<evidence type="ECO:0000259" key="4">
    <source>
        <dbReference type="PROSITE" id="PS50022"/>
    </source>
</evidence>
<keyword evidence="3" id="KW-0732">Signal</keyword>
<keyword evidence="2" id="KW-0175">Coiled coil</keyword>
<keyword evidence="1" id="KW-0378">Hydrolase</keyword>
<evidence type="ECO:0000256" key="2">
    <source>
        <dbReference type="SAM" id="Coils"/>
    </source>
</evidence>
<sequence length="1863" mass="206850">MNYLRKGCMLLMAGILAASGTFGTIQARAAEDPQIDGIEVSGKSTSGHEASLAVDGNVETYYLTPSSSSMEDYYRYIDLKLDGLYHITKIEIFNQTNDTYNHYEIYASETGAEFNKIAYKDDDTLADADGETYAVDVNASQLRINLSYNSAQMEGNLAEVKVYGTRIGDAQTYETNIETTDFSETQWAEEYERFENDEEYANRKTINEMSELVGRVIGDEWKDDFVFALREDNSDGKDIFEVSDGEDGKILIRGNNGVAMASGFNYYLRYYCKVDYNPLFASQLDMPETLPEVGETIVKETDYDVRYALNFCTYSYTMAFWDWDEYEAFLDWAAMSGINLMLDIVGQEEVIRRTLQDYGYTDAEIKEYLCGPAYFAWYYMQNMTGYGGELPDSWFENRVELARKMHDRMQTYGITPVLSGFSGMVPTNFDEKYTDATVIEQGTWCGYTRPDMLRTYVDDGQKDYFSEMADRFYQNQRDIFGDVTNYYAVDPFHEGGRTGDMDVSLVYETVQQKMIENDEDAIWLIQQWSGSMTDAKLSGLKVKDQALVLDLFSEINPSYSVMERNDIPWVWCMLHNFGGRMGIDGNPDDVSQNIPDDYQSTEYMQGIGMTPEAIENSPMMYELLWDMTWTKDPIDYREWVQDYAERIYGGTNEDIQRVWEIMLETGYNSKDTYYQGAAESVINSRPTTNFTSASSWGHSDINYDKELLEEAAALMAKNYDTFKDSPAFVYDFVDILRQVVANSAQEYHTEMVSAYQNGDLELFDAISSDFLEMILLQDEILSCSSDFLVGTWIEDARSMVADSDDWTKDLFEFNARSLITTWGGYKNANGGGLRDYSNRQWAGLTKDYYYPRWEKWVNDAKAALTDGIAMPSTNWFLMEFEWANEKSDQGTAYATEASGGDLEALSQQVLDNYTIADLEELVETPSVQSENLALGKSVNASIATAEGSSTDLLTDGGKETLWQAAEHADSFTLSIDLEEEAQISGMEIDMQQIAGGFPYSYVVEAYSDGAWQIVAEDDSGEITSQTLIDWQGTASAVRFTFTSDDASIVPAVAELIVYGVQQEQKNYENVALGASVTTPTGETSLITDGDTGSLWVSNGDNYPAQIVLELDEEQYVDIMELYFEKPGLRYQYDVIIEDAQGNQTTVQDMSDNTQDLAGMYTIEIGANVKKVYVNLKARAEGGEFYLAWPALAEIELLQEQAVRFMGADVASGKTSQVINANGTVDTDILTNGSTSDLYNVGSDVFPTTFQTDFGREESIEQVVVHFEKAGLRFQYRVILEAEDGTQTVIQDMSENTADMFQSYTITLDEAIKARKVLVEISGRAAGGEFYLASPALSEIEAFATAENVAADAQITTDPQLSDEDLQKLLDQDSATSITLAEDGTQVFEFQLPQEIDLYAYEIIKKSDAPLRFQIETKLGDGEWQMFVDRSANTSDADRYVETLDAVLCDSIRLTVNAAGDELQDIAFYSSNQSAELLSYISDLRSKVNATTVGEYAGNYGQAQYDALQAAITAAEELAAGEMTSTAVSAQKEVLSEAYRNYLLSYVSIDRGALLRELNEAEILMSHADNEALNAAYDSARTVYETYKVTQVQLDEAQQALAEANDAALALLEGKEALQAQIELTQQLLDSHAVGSDTGNVSQEAHDALAAAITKAQDALNSADAAVLSQAADELKQAADAFESQIITTDKSELNELIAKAQLLQEEGHTASSWAAFETALTQAETILAQSNSQEEVDKAVTDLQAAMDALQSKASSAALAALQTMVDKANALQDSTLNDEIAAAQALLDDQDNASTTAVVTALLNLSEAMQALNTDESIDALRADVQATIDFIKENILTNVDNVRPGKVDALEAAVEAAQTLV</sequence>